<proteinExistence type="predicted"/>
<dbReference type="Proteomes" id="UP000187166">
    <property type="component" value="Unassembled WGS sequence"/>
</dbReference>
<name>A0A1U7M0L4_9FIRM</name>
<keyword evidence="2" id="KW-1185">Reference proteome</keyword>
<evidence type="ECO:0008006" key="3">
    <source>
        <dbReference type="Google" id="ProtNLM"/>
    </source>
</evidence>
<evidence type="ECO:0000313" key="2">
    <source>
        <dbReference type="Proteomes" id="UP000187166"/>
    </source>
</evidence>
<evidence type="ECO:0000313" key="1">
    <source>
        <dbReference type="EMBL" id="OLR65211.1"/>
    </source>
</evidence>
<dbReference type="AlphaFoldDB" id="A0A1U7M0L4"/>
<sequence length="563" mass="66599">MLKKNSRLQENRIKNIIWNGSMDYASEPFITGEDLSGNPDFYINLIIGLASKYFGSHNLERLFSNWEYNLYRNKFDMFAIFLLEDFVYKKEVNSRKVLKTLRKNYAKKFLEDKYDLQRKNLALKENLFFDMQLKKTNSILGRKYELSYKREKIFENLKLDSDTDKNNFEERILNIFIENLNYKKNEILKFSPLKNIKLFDNIGFVNLERSNKPTIFGDFKNKKTKNITSFLYSFAAKRRREKYKYIEDTFGKSIYSEDEMKIIEEKYLYGAHKKSKLHYTRGLNHKNISEENFNDDAINRHLLKFRENKNFYNTQIKSLSKKIRMSLSNHLSTEEVVTNSGKLISKLAYKSMISDNVNIFSKKFLNLHSNLKVDLVLDASASLMDIESDIAIEAYIVSKSLENNKILNRVISYETVGDYTIITILKNYEEKSDFEKIFKYRTQGWNRDGLFYRGYLNLVDEENKNHMMIVLTDAFPRDIKPMISKNFFGSKKYSDKVSLDDAKKELEKLRKIGIHTSAILNSDKIDNAKYLFDRNFIKIKSVKEIANVAGRFIQREIANIERM</sequence>
<dbReference type="EMBL" id="MJIH01000001">
    <property type="protein sequence ID" value="OLR65211.1"/>
    <property type="molecule type" value="Genomic_DNA"/>
</dbReference>
<reference evidence="1 2" key="1">
    <citation type="journal article" date="2016" name="Appl. Environ. Microbiol.">
        <title>Function and Phylogeny of Bacterial Butyryl Coenzyme A:Acetate Transferases and Their Diversity in the Proximal Colon of Swine.</title>
        <authorList>
            <person name="Trachsel J."/>
            <person name="Bayles D.O."/>
            <person name="Looft T."/>
            <person name="Levine U.Y."/>
            <person name="Allen H.K."/>
        </authorList>
    </citation>
    <scope>NUCLEOTIDE SEQUENCE [LARGE SCALE GENOMIC DNA]</scope>
    <source>
        <strain evidence="1 2">35-6-1</strain>
    </source>
</reference>
<gene>
    <name evidence="1" type="ORF">BIV18_06630</name>
</gene>
<accession>A0A1U7M0L4</accession>
<comment type="caution">
    <text evidence="1">The sequence shown here is derived from an EMBL/GenBank/DDBJ whole genome shotgun (WGS) entry which is preliminary data.</text>
</comment>
<organism evidence="1 2">
    <name type="scientific">Peptoniphilus porci</name>
    <dbReference type="NCBI Taxonomy" id="2652280"/>
    <lineage>
        <taxon>Bacteria</taxon>
        <taxon>Bacillati</taxon>
        <taxon>Bacillota</taxon>
        <taxon>Tissierellia</taxon>
        <taxon>Tissierellales</taxon>
        <taxon>Peptoniphilaceae</taxon>
        <taxon>Peptoniphilus</taxon>
    </lineage>
</organism>
<protein>
    <recommendedName>
        <fullName evidence="3">Nitric oxide reductase activation protein</fullName>
    </recommendedName>
</protein>
<dbReference type="STRING" id="1465756.BIV18_06630"/>